<dbReference type="Proteomes" id="UP000831701">
    <property type="component" value="Chromosome 7"/>
</dbReference>
<evidence type="ECO:0000313" key="2">
    <source>
        <dbReference type="Proteomes" id="UP000831701"/>
    </source>
</evidence>
<keyword evidence="2" id="KW-1185">Reference proteome</keyword>
<accession>A0ACB8WQN2</accession>
<gene>
    <name evidence="1" type="ORF">L3Q82_024912</name>
</gene>
<reference evidence="1" key="1">
    <citation type="submission" date="2022-04" db="EMBL/GenBank/DDBJ databases">
        <title>Jade perch genome.</title>
        <authorList>
            <person name="Chao B."/>
        </authorList>
    </citation>
    <scope>NUCLEOTIDE SEQUENCE</scope>
    <source>
        <strain evidence="1">CB-2022</strain>
    </source>
</reference>
<dbReference type="EMBL" id="CM041537">
    <property type="protein sequence ID" value="KAI3370121.1"/>
    <property type="molecule type" value="Genomic_DNA"/>
</dbReference>
<proteinExistence type="predicted"/>
<comment type="caution">
    <text evidence="1">The sequence shown here is derived from an EMBL/GenBank/DDBJ whole genome shotgun (WGS) entry which is preliminary data.</text>
</comment>
<name>A0ACB8WQN2_9TELE</name>
<sequence length="573" mass="64914">MAFQMEEDLPPQLACLKNVDALLRCPICFDFLNISMMTKCSHNFCSLCIRKFLSYKLQCPVCNTEATEQDLRNNRLLDDLVVNFQAARQQLSKANFDSPPISPKTPASAVKCRTPREKSQKCNSTVLSHFFQKRPKTSPTEQSQRNGSVSHWVQRGKLQTAGTHDANDADLHSASTQLPVAVKEEPMDMQEISIQSLVSVKREATAVEVAHSSTPSKVIKPVIKVECPVCSVSVPQQFINKHLDTCLTRGEKKESLRSSIGKARRPMGKLVYNLLSLQELKRRLKECHLSVQGSRDQLVKRHREFVQIYNAQCDSLNPKSAEDIARELEANEKIRNQLQGRAKPVMVFSKKQSEKEIDEMHSNYRKQHSSDFSRLIAQVRGRLETNRQNRIKQEVIVEGEDARKTHSAGTPTLITFSQGVKYTPATGDLNPSGTLQQQVAESRSCLVIKTEDEEADEEPSERGIEMPSSPTYSEVSISSSLSDIFGPEPVRNLGRHSLIDTQRDNKHNHTQSLFCSFIGTQTRPQSKSEHSVREMMQLHRLFLENDSVKLKAKEEKEGERKFCHQICHLQNHK</sequence>
<organism evidence="1 2">
    <name type="scientific">Scortum barcoo</name>
    <name type="common">barcoo grunter</name>
    <dbReference type="NCBI Taxonomy" id="214431"/>
    <lineage>
        <taxon>Eukaryota</taxon>
        <taxon>Metazoa</taxon>
        <taxon>Chordata</taxon>
        <taxon>Craniata</taxon>
        <taxon>Vertebrata</taxon>
        <taxon>Euteleostomi</taxon>
        <taxon>Actinopterygii</taxon>
        <taxon>Neopterygii</taxon>
        <taxon>Teleostei</taxon>
        <taxon>Neoteleostei</taxon>
        <taxon>Acanthomorphata</taxon>
        <taxon>Eupercaria</taxon>
        <taxon>Centrarchiformes</taxon>
        <taxon>Terapontoidei</taxon>
        <taxon>Terapontidae</taxon>
        <taxon>Scortum</taxon>
    </lineage>
</organism>
<evidence type="ECO:0000313" key="1">
    <source>
        <dbReference type="EMBL" id="KAI3370121.1"/>
    </source>
</evidence>
<protein>
    <submittedName>
        <fullName evidence="1">Uncharacterized protein</fullName>
    </submittedName>
</protein>